<evidence type="ECO:0000256" key="3">
    <source>
        <dbReference type="ARBA" id="ARBA00022519"/>
    </source>
</evidence>
<evidence type="ECO:0000256" key="6">
    <source>
        <dbReference type="ARBA" id="ARBA00023315"/>
    </source>
</evidence>
<evidence type="ECO:0000256" key="7">
    <source>
        <dbReference type="SAM" id="Phobius"/>
    </source>
</evidence>
<dbReference type="RefSeq" id="WP_284369609.1">
    <property type="nucleotide sequence ID" value="NZ_BSNJ01000001.1"/>
</dbReference>
<gene>
    <name evidence="8" type="ORF">GCM10007854_06730</name>
</gene>
<keyword evidence="6 8" id="KW-0012">Acyltransferase</keyword>
<keyword evidence="5 7" id="KW-0472">Membrane</keyword>
<evidence type="ECO:0000256" key="1">
    <source>
        <dbReference type="ARBA" id="ARBA00004533"/>
    </source>
</evidence>
<organism evidence="8 9">
    <name type="scientific">Algimonas porphyrae</name>
    <dbReference type="NCBI Taxonomy" id="1128113"/>
    <lineage>
        <taxon>Bacteria</taxon>
        <taxon>Pseudomonadati</taxon>
        <taxon>Pseudomonadota</taxon>
        <taxon>Alphaproteobacteria</taxon>
        <taxon>Maricaulales</taxon>
        <taxon>Robiginitomaculaceae</taxon>
        <taxon>Algimonas</taxon>
    </lineage>
</organism>
<dbReference type="CDD" id="cd07984">
    <property type="entry name" value="LPLAT_LABLAT-like"/>
    <property type="match status" value="1"/>
</dbReference>
<evidence type="ECO:0000256" key="5">
    <source>
        <dbReference type="ARBA" id="ARBA00023136"/>
    </source>
</evidence>
<proteinExistence type="predicted"/>
<keyword evidence="9" id="KW-1185">Reference proteome</keyword>
<comment type="subcellular location">
    <subcellularLocation>
        <location evidence="1">Cell inner membrane</location>
    </subcellularLocation>
</comment>
<evidence type="ECO:0000313" key="9">
    <source>
        <dbReference type="Proteomes" id="UP001161390"/>
    </source>
</evidence>
<name>A0ABQ5UYS7_9PROT</name>
<feature type="transmembrane region" description="Helical" evidence="7">
    <location>
        <begin position="25"/>
        <end position="43"/>
    </location>
</feature>
<reference evidence="8" key="1">
    <citation type="journal article" date="2014" name="Int. J. Syst. Evol. Microbiol.">
        <title>Complete genome of a new Firmicutes species belonging to the dominant human colonic microbiota ('Ruminococcus bicirculans') reveals two chromosomes and a selective capacity to utilize plant glucans.</title>
        <authorList>
            <consortium name="NISC Comparative Sequencing Program"/>
            <person name="Wegmann U."/>
            <person name="Louis P."/>
            <person name="Goesmann A."/>
            <person name="Henrissat B."/>
            <person name="Duncan S.H."/>
            <person name="Flint H.J."/>
        </authorList>
    </citation>
    <scope>NUCLEOTIDE SEQUENCE</scope>
    <source>
        <strain evidence="8">NBRC 108216</strain>
    </source>
</reference>
<dbReference type="Proteomes" id="UP001161390">
    <property type="component" value="Unassembled WGS sequence"/>
</dbReference>
<evidence type="ECO:0000256" key="4">
    <source>
        <dbReference type="ARBA" id="ARBA00022679"/>
    </source>
</evidence>
<accession>A0ABQ5UYS7</accession>
<dbReference type="GO" id="GO:0016746">
    <property type="term" value="F:acyltransferase activity"/>
    <property type="evidence" value="ECO:0007669"/>
    <property type="project" value="UniProtKB-KW"/>
</dbReference>
<keyword evidence="7" id="KW-1133">Transmembrane helix</keyword>
<dbReference type="EMBL" id="BSNJ01000001">
    <property type="protein sequence ID" value="GLQ19718.1"/>
    <property type="molecule type" value="Genomic_DNA"/>
</dbReference>
<comment type="caution">
    <text evidence="8">The sequence shown here is derived from an EMBL/GenBank/DDBJ whole genome shotgun (WGS) entry which is preliminary data.</text>
</comment>
<evidence type="ECO:0000256" key="2">
    <source>
        <dbReference type="ARBA" id="ARBA00022475"/>
    </source>
</evidence>
<dbReference type="SUPFAM" id="SSF69593">
    <property type="entry name" value="Glycerol-3-phosphate (1)-acyltransferase"/>
    <property type="match status" value="1"/>
</dbReference>
<dbReference type="PANTHER" id="PTHR30606">
    <property type="entry name" value="LIPID A BIOSYNTHESIS LAUROYL ACYLTRANSFERASE"/>
    <property type="match status" value="1"/>
</dbReference>
<dbReference type="Pfam" id="PF03279">
    <property type="entry name" value="Lip_A_acyltrans"/>
    <property type="match status" value="1"/>
</dbReference>
<keyword evidence="2" id="KW-1003">Cell membrane</keyword>
<reference evidence="8" key="2">
    <citation type="submission" date="2023-01" db="EMBL/GenBank/DDBJ databases">
        <title>Draft genome sequence of Algimonas porphyrae strain NBRC 108216.</title>
        <authorList>
            <person name="Sun Q."/>
            <person name="Mori K."/>
        </authorList>
    </citation>
    <scope>NUCLEOTIDE SEQUENCE</scope>
    <source>
        <strain evidence="8">NBRC 108216</strain>
    </source>
</reference>
<evidence type="ECO:0000313" key="8">
    <source>
        <dbReference type="EMBL" id="GLQ19718.1"/>
    </source>
</evidence>
<keyword evidence="3" id="KW-0997">Cell inner membrane</keyword>
<sequence length="301" mass="34283">MTDPIRFAHRIEAFGYDVLTGLLRMLPFAFVSALGGLILRGVGPLTSKHRVARINLETAFPEASKAEIRRLLSAQWDNLGRTFAEFALTDRIRAFEPVSRVTVEGMEHFDANAPAIFVGGHFANWEVIGTVLTQAPKPVRITYRKINNPLIDRRVREQREAYGTRFLVQKSTHRGGRELFEALRGGESIAIMNDQKFNTGLSIPFFGVEAMTAQGAVRLALKTKRPLLPMTVVRDKTQFYVRISPPLDWPKTGNRSVDVEAGVRLVTAYIEDCIRANPDQWFWVHRRWPKAHYRRKRSTEP</sequence>
<keyword evidence="4" id="KW-0808">Transferase</keyword>
<protein>
    <submittedName>
        <fullName evidence="8">Lipid A biosynthesis lauroyl acyltransferase</fullName>
    </submittedName>
</protein>
<dbReference type="InterPro" id="IPR004960">
    <property type="entry name" value="LipA_acyltrans"/>
</dbReference>
<dbReference type="PANTHER" id="PTHR30606:SF9">
    <property type="entry name" value="LIPID A BIOSYNTHESIS LAUROYLTRANSFERASE"/>
    <property type="match status" value="1"/>
</dbReference>
<keyword evidence="7" id="KW-0812">Transmembrane</keyword>